<protein>
    <submittedName>
        <fullName evidence="1">Uncharacterized protein</fullName>
    </submittedName>
</protein>
<dbReference type="SUPFAM" id="SSF50978">
    <property type="entry name" value="WD40 repeat-like"/>
    <property type="match status" value="1"/>
</dbReference>
<dbReference type="PANTHER" id="PTHR19863">
    <property type="entry name" value="NEMITIN (NEURONAL ENRICHED MAP INTERACTING PROTEIN) HOMOLOG"/>
    <property type="match status" value="1"/>
</dbReference>
<sequence>MSVVDKIENKSNKPRFVPVASLEDAQAIRTVTFHPAGNLFAVGSNSKILRICEFPDVSNLSENCIVEDAKVVHRPEMELTCHDGTIRDLVFMQDTINRSSLLVSGGAGDCKIY</sequence>
<feature type="non-terminal residue" evidence="1">
    <location>
        <position position="113"/>
    </location>
</feature>
<dbReference type="Pfam" id="PF00400">
    <property type="entry name" value="WD40"/>
    <property type="match status" value="1"/>
</dbReference>
<reference evidence="1 2" key="1">
    <citation type="journal article" date="2016" name="PLoS ONE">
        <title>A First Insight into the Genome of the Filter-Feeder Mussel Mytilus galloprovincialis.</title>
        <authorList>
            <person name="Murgarella M."/>
            <person name="Puiu D."/>
            <person name="Novoa B."/>
            <person name="Figueras A."/>
            <person name="Posada D."/>
            <person name="Canchaya C."/>
        </authorList>
    </citation>
    <scope>NUCLEOTIDE SEQUENCE [LARGE SCALE GENOMIC DNA]</scope>
    <source>
        <tissue evidence="1">Muscle</tissue>
    </source>
</reference>
<name>A0A3R5Q308_MYTGA</name>
<proteinExistence type="predicted"/>
<dbReference type="Gene3D" id="2.130.10.10">
    <property type="entry name" value="YVTN repeat-like/Quinoprotein amine dehydrogenase"/>
    <property type="match status" value="1"/>
</dbReference>
<dbReference type="EMBL" id="KV597554">
    <property type="protein sequence ID" value="OPL20935.1"/>
    <property type="molecule type" value="Genomic_DNA"/>
</dbReference>
<dbReference type="InterPro" id="IPR015943">
    <property type="entry name" value="WD40/YVTN_repeat-like_dom_sf"/>
</dbReference>
<organism evidence="1 2">
    <name type="scientific">Mytilus galloprovincialis</name>
    <name type="common">Mediterranean mussel</name>
    <dbReference type="NCBI Taxonomy" id="29158"/>
    <lineage>
        <taxon>Eukaryota</taxon>
        <taxon>Metazoa</taxon>
        <taxon>Spiralia</taxon>
        <taxon>Lophotrochozoa</taxon>
        <taxon>Mollusca</taxon>
        <taxon>Bivalvia</taxon>
        <taxon>Autobranchia</taxon>
        <taxon>Pteriomorphia</taxon>
        <taxon>Mytilida</taxon>
        <taxon>Mytiloidea</taxon>
        <taxon>Mytilidae</taxon>
        <taxon>Mytilinae</taxon>
        <taxon>Mytilus</taxon>
    </lineage>
</organism>
<feature type="non-terminal residue" evidence="1">
    <location>
        <position position="1"/>
    </location>
</feature>
<dbReference type="AlphaFoldDB" id="A0A3R5Q308"/>
<keyword evidence="2" id="KW-1185">Reference proteome</keyword>
<dbReference type="InterPro" id="IPR036322">
    <property type="entry name" value="WD40_repeat_dom_sf"/>
</dbReference>
<evidence type="ECO:0000313" key="1">
    <source>
        <dbReference type="EMBL" id="OPL20935.1"/>
    </source>
</evidence>
<dbReference type="PANTHER" id="PTHR19863:SF5">
    <property type="entry name" value="WD REPEAT-CONTAINING PROTEIN 47"/>
    <property type="match status" value="1"/>
</dbReference>
<dbReference type="Proteomes" id="UP000266721">
    <property type="component" value="Unassembled WGS sequence"/>
</dbReference>
<gene>
    <name evidence="1" type="ORF">AM593_07499</name>
</gene>
<accession>A0A3R5Q308</accession>
<evidence type="ECO:0000313" key="2">
    <source>
        <dbReference type="Proteomes" id="UP000266721"/>
    </source>
</evidence>
<dbReference type="InterPro" id="IPR001680">
    <property type="entry name" value="WD40_rpt"/>
</dbReference>
<dbReference type="InterPro" id="IPR040067">
    <property type="entry name" value="WDR47"/>
</dbReference>